<comment type="caution">
    <text evidence="4">The sequence shown here is derived from an EMBL/GenBank/DDBJ whole genome shotgun (WGS) entry which is preliminary data.</text>
</comment>
<dbReference type="RefSeq" id="XP_040740592.1">
    <property type="nucleotide sequence ID" value="XM_040885762.1"/>
</dbReference>
<dbReference type="AlphaFoldDB" id="A0A1Y1W0G5"/>
<evidence type="ECO:0000256" key="2">
    <source>
        <dbReference type="SAM" id="Phobius"/>
    </source>
</evidence>
<feature type="compositionally biased region" description="Gly residues" evidence="1">
    <location>
        <begin position="66"/>
        <end position="79"/>
    </location>
</feature>
<keyword evidence="2" id="KW-0472">Membrane</keyword>
<organism evidence="4 5">
    <name type="scientific">Linderina pennispora</name>
    <dbReference type="NCBI Taxonomy" id="61395"/>
    <lineage>
        <taxon>Eukaryota</taxon>
        <taxon>Fungi</taxon>
        <taxon>Fungi incertae sedis</taxon>
        <taxon>Zoopagomycota</taxon>
        <taxon>Kickxellomycotina</taxon>
        <taxon>Kickxellomycetes</taxon>
        <taxon>Kickxellales</taxon>
        <taxon>Kickxellaceae</taxon>
        <taxon>Linderina</taxon>
    </lineage>
</organism>
<dbReference type="Proteomes" id="UP000193922">
    <property type="component" value="Unassembled WGS sequence"/>
</dbReference>
<dbReference type="STRING" id="61395.A0A1Y1W0G5"/>
<dbReference type="OrthoDB" id="5582334at2759"/>
<dbReference type="EMBL" id="MCFD01000015">
    <property type="protein sequence ID" value="ORX66604.1"/>
    <property type="molecule type" value="Genomic_DNA"/>
</dbReference>
<evidence type="ECO:0000256" key="1">
    <source>
        <dbReference type="SAM" id="MobiDB-lite"/>
    </source>
</evidence>
<proteinExistence type="predicted"/>
<keyword evidence="2" id="KW-1133">Transmembrane helix</keyword>
<evidence type="ECO:0000256" key="3">
    <source>
        <dbReference type="SAM" id="SignalP"/>
    </source>
</evidence>
<reference evidence="4 5" key="1">
    <citation type="submission" date="2016-07" db="EMBL/GenBank/DDBJ databases">
        <title>Pervasive Adenine N6-methylation of Active Genes in Fungi.</title>
        <authorList>
            <consortium name="DOE Joint Genome Institute"/>
            <person name="Mondo S.J."/>
            <person name="Dannebaum R.O."/>
            <person name="Kuo R.C."/>
            <person name="Labutti K."/>
            <person name="Haridas S."/>
            <person name="Kuo A."/>
            <person name="Salamov A."/>
            <person name="Ahrendt S.R."/>
            <person name="Lipzen A."/>
            <person name="Sullivan W."/>
            <person name="Andreopoulos W.B."/>
            <person name="Clum A."/>
            <person name="Lindquist E."/>
            <person name="Daum C."/>
            <person name="Ramamoorthy G.K."/>
            <person name="Gryganskyi A."/>
            <person name="Culley D."/>
            <person name="Magnuson J.K."/>
            <person name="James T.Y."/>
            <person name="O'Malley M.A."/>
            <person name="Stajich J.E."/>
            <person name="Spatafora J.W."/>
            <person name="Visel A."/>
            <person name="Grigoriev I.V."/>
        </authorList>
    </citation>
    <scope>NUCLEOTIDE SEQUENCE [LARGE SCALE GENOMIC DNA]</scope>
    <source>
        <strain evidence="4 5">ATCC 12442</strain>
    </source>
</reference>
<keyword evidence="5" id="KW-1185">Reference proteome</keyword>
<evidence type="ECO:0000313" key="5">
    <source>
        <dbReference type="Proteomes" id="UP000193922"/>
    </source>
</evidence>
<evidence type="ECO:0000313" key="4">
    <source>
        <dbReference type="EMBL" id="ORX66604.1"/>
    </source>
</evidence>
<gene>
    <name evidence="4" type="ORF">DL89DRAFT_260227</name>
</gene>
<protein>
    <submittedName>
        <fullName evidence="4">Uncharacterized protein</fullName>
    </submittedName>
</protein>
<feature type="region of interest" description="Disordered" evidence="1">
    <location>
        <begin position="22"/>
        <end position="79"/>
    </location>
</feature>
<feature type="signal peptide" evidence="3">
    <location>
        <begin position="1"/>
        <end position="20"/>
    </location>
</feature>
<feature type="compositionally biased region" description="Gly residues" evidence="1">
    <location>
        <begin position="22"/>
        <end position="58"/>
    </location>
</feature>
<feature type="transmembrane region" description="Helical" evidence="2">
    <location>
        <begin position="313"/>
        <end position="336"/>
    </location>
</feature>
<accession>A0A1Y1W0G5</accession>
<name>A0A1Y1W0G5_9FUNG</name>
<keyword evidence="2" id="KW-0812">Transmembrane</keyword>
<sequence>MRKLFLLLALICLLLTTAQAKGGGGGGKGGGGGGGGKGGGGGGSKGGGSSSGSKGSGGSSSSSKGIAGGGGSSGKGSGAYGDKPPSYASLYPNAPPGYSAGGRGIGAGDASRPYTPPPSYAASANYASVNRGQTVQPQSIKGGAPSVYYAAASRSSYPGAWGYGYYPIYPYPWWAYGAGGFIGASYVSHSYNHGVHNYKSEFRNMTVVNATNTPLVGDQDIFNNGHNITFVDFNNGTISIAPCGNSSSTSLDVSSSDCDVILLDLRNGTVLRGNAKTSVEKDITFFTLNLGSKSTVLRTQTISSTQKKSRGGVIAGIVIGSIAGFALIVGLVWWAVRRNKKKKAAAAVAANLGTVQY</sequence>
<dbReference type="GeneID" id="63802410"/>
<feature type="chain" id="PRO_5012349955" evidence="3">
    <location>
        <begin position="21"/>
        <end position="357"/>
    </location>
</feature>
<keyword evidence="3" id="KW-0732">Signal</keyword>